<sequence>MGRKEMRKLLICVALLSVWTPAQATAFNTVVQAQSSVTFISHQMGVTVPGKFNHFTAQIYFDPHAPQTSSAQVNVATTSVDAGSADANGTLQDKDWFDVRSWPQATFSTKALSAIGNGNYRAKGILNIKGKSRQVTVQFHATPILGGLMLEGDLPISRATYDIGGGEWADPSVVGDEVSIHFRFILK</sequence>
<dbReference type="Pfam" id="PF04264">
    <property type="entry name" value="YceI"/>
    <property type="match status" value="1"/>
</dbReference>
<protein>
    <submittedName>
        <fullName evidence="2">Putative Lipid/polyisoprenoid-binding,YceI-like</fullName>
    </submittedName>
</protein>
<evidence type="ECO:0000313" key="2">
    <source>
        <dbReference type="EMBL" id="CBI10850.1"/>
    </source>
</evidence>
<reference evidence="2" key="1">
    <citation type="submission" date="2009-10" db="EMBL/GenBank/DDBJ databases">
        <title>Diversity of trophic interactions inside an arsenic-rich microbial ecosystem.</title>
        <authorList>
            <person name="Bertin P.N."/>
            <person name="Heinrich-Salmeron A."/>
            <person name="Pelletier E."/>
            <person name="Goulhen-Chollet F."/>
            <person name="Arsene-Ploetze F."/>
            <person name="Gallien S."/>
            <person name="Calteau A."/>
            <person name="Vallenet D."/>
            <person name="Casiot C."/>
            <person name="Chane-Woon-Ming B."/>
            <person name="Giloteaux L."/>
            <person name="Barakat M."/>
            <person name="Bonnefoy V."/>
            <person name="Bruneel O."/>
            <person name="Chandler M."/>
            <person name="Cleiss J."/>
            <person name="Duran R."/>
            <person name="Elbaz-Poulichet F."/>
            <person name="Fonknechten N."/>
            <person name="Lauga B."/>
            <person name="Mornico D."/>
            <person name="Ortet P."/>
            <person name="Schaeffer C."/>
            <person name="Siguier P."/>
            <person name="Alexander Thil Smith A."/>
            <person name="Van Dorsselaer A."/>
            <person name="Weissenbach J."/>
            <person name="Medigue C."/>
            <person name="Le Paslier D."/>
        </authorList>
    </citation>
    <scope>NUCLEOTIDE SEQUENCE</scope>
</reference>
<dbReference type="Gene3D" id="2.40.128.110">
    <property type="entry name" value="Lipid/polyisoprenoid-binding, YceI-like"/>
    <property type="match status" value="1"/>
</dbReference>
<name>E6QUC8_9ZZZZ</name>
<dbReference type="EMBL" id="CABR01000109">
    <property type="protein sequence ID" value="CBI10850.1"/>
    <property type="molecule type" value="Genomic_DNA"/>
</dbReference>
<dbReference type="SUPFAM" id="SSF101874">
    <property type="entry name" value="YceI-like"/>
    <property type="match status" value="1"/>
</dbReference>
<dbReference type="AlphaFoldDB" id="E6QUC8"/>
<gene>
    <name evidence="2" type="ORF">CARN7_1650</name>
</gene>
<dbReference type="SMART" id="SM00867">
    <property type="entry name" value="YceI"/>
    <property type="match status" value="1"/>
</dbReference>
<accession>E6QUC8</accession>
<organism evidence="2">
    <name type="scientific">mine drainage metagenome</name>
    <dbReference type="NCBI Taxonomy" id="410659"/>
    <lineage>
        <taxon>unclassified sequences</taxon>
        <taxon>metagenomes</taxon>
        <taxon>ecological metagenomes</taxon>
    </lineage>
</organism>
<dbReference type="PANTHER" id="PTHR34406">
    <property type="entry name" value="PROTEIN YCEI"/>
    <property type="match status" value="1"/>
</dbReference>
<proteinExistence type="predicted"/>
<comment type="caution">
    <text evidence="2">The sequence shown here is derived from an EMBL/GenBank/DDBJ whole genome shotgun (WGS) entry which is preliminary data.</text>
</comment>
<dbReference type="InterPro" id="IPR036761">
    <property type="entry name" value="TTHA0802/YceI-like_sf"/>
</dbReference>
<feature type="domain" description="Lipid/polyisoprenoid-binding YceI-like" evidence="1">
    <location>
        <begin position="27"/>
        <end position="187"/>
    </location>
</feature>
<dbReference type="PANTHER" id="PTHR34406:SF1">
    <property type="entry name" value="PROTEIN YCEI"/>
    <property type="match status" value="1"/>
</dbReference>
<evidence type="ECO:0000259" key="1">
    <source>
        <dbReference type="SMART" id="SM00867"/>
    </source>
</evidence>
<dbReference type="InterPro" id="IPR007372">
    <property type="entry name" value="Lipid/polyisoprenoid-bd_YceI"/>
</dbReference>